<organism evidence="3 4">
    <name type="scientific">Sporichthya brevicatena</name>
    <dbReference type="NCBI Taxonomy" id="171442"/>
    <lineage>
        <taxon>Bacteria</taxon>
        <taxon>Bacillati</taxon>
        <taxon>Actinomycetota</taxon>
        <taxon>Actinomycetes</taxon>
        <taxon>Sporichthyales</taxon>
        <taxon>Sporichthyaceae</taxon>
        <taxon>Sporichthya</taxon>
    </lineage>
</organism>
<feature type="compositionally biased region" description="Basic and acidic residues" evidence="1">
    <location>
        <begin position="65"/>
        <end position="78"/>
    </location>
</feature>
<dbReference type="Proteomes" id="UP001500957">
    <property type="component" value="Unassembled WGS sequence"/>
</dbReference>
<proteinExistence type="predicted"/>
<reference evidence="3 4" key="1">
    <citation type="journal article" date="2019" name="Int. J. Syst. Evol. Microbiol.">
        <title>The Global Catalogue of Microorganisms (GCM) 10K type strain sequencing project: providing services to taxonomists for standard genome sequencing and annotation.</title>
        <authorList>
            <consortium name="The Broad Institute Genomics Platform"/>
            <consortium name="The Broad Institute Genome Sequencing Center for Infectious Disease"/>
            <person name="Wu L."/>
            <person name="Ma J."/>
        </authorList>
    </citation>
    <scope>NUCLEOTIDE SEQUENCE [LARGE SCALE GENOMIC DNA]</scope>
    <source>
        <strain evidence="3 4">JCM 10671</strain>
    </source>
</reference>
<evidence type="ECO:0000256" key="1">
    <source>
        <dbReference type="SAM" id="MobiDB-lite"/>
    </source>
</evidence>
<keyword evidence="2" id="KW-0732">Signal</keyword>
<feature type="signal peptide" evidence="2">
    <location>
        <begin position="1"/>
        <end position="27"/>
    </location>
</feature>
<evidence type="ECO:0000256" key="2">
    <source>
        <dbReference type="SAM" id="SignalP"/>
    </source>
</evidence>
<feature type="chain" id="PRO_5045075509" description="Lipoprotein" evidence="2">
    <location>
        <begin position="28"/>
        <end position="218"/>
    </location>
</feature>
<evidence type="ECO:0000313" key="4">
    <source>
        <dbReference type="Proteomes" id="UP001500957"/>
    </source>
</evidence>
<evidence type="ECO:0008006" key="5">
    <source>
        <dbReference type="Google" id="ProtNLM"/>
    </source>
</evidence>
<feature type="region of interest" description="Disordered" evidence="1">
    <location>
        <begin position="50"/>
        <end position="87"/>
    </location>
</feature>
<evidence type="ECO:0000313" key="3">
    <source>
        <dbReference type="EMBL" id="GAA0609264.1"/>
    </source>
</evidence>
<dbReference type="PROSITE" id="PS51257">
    <property type="entry name" value="PROKAR_LIPOPROTEIN"/>
    <property type="match status" value="1"/>
</dbReference>
<gene>
    <name evidence="3" type="ORF">GCM10009547_09160</name>
</gene>
<protein>
    <recommendedName>
        <fullName evidence="5">Lipoprotein</fullName>
    </recommendedName>
</protein>
<sequence length="218" mass="22752">MRITAGRARRVCAAGGLALLLAVTGCAGDEQQEDIQGQLSLVPAADDAKTLGDAAGGGTAQNEPAGDHEGLIKGDDPAKGGPKVPKGECARSIEASNALLTKHVMTLFPAKNLRRIERMKPADTMNCDPAEGPDWGGIAALWKGMTGAEAIEILAKAGWTRKDPASGPPAWATDKLKPGNGDLNLEPDPKFVVTFTATKAGKKMWIDLTQDGMRTGIE</sequence>
<accession>A0ABN1GDJ7</accession>
<keyword evidence="4" id="KW-1185">Reference proteome</keyword>
<dbReference type="EMBL" id="BAAAHE010000007">
    <property type="protein sequence ID" value="GAA0609264.1"/>
    <property type="molecule type" value="Genomic_DNA"/>
</dbReference>
<name>A0ABN1GDJ7_9ACTN</name>
<comment type="caution">
    <text evidence="3">The sequence shown here is derived from an EMBL/GenBank/DDBJ whole genome shotgun (WGS) entry which is preliminary data.</text>
</comment>
<dbReference type="RefSeq" id="WP_344602082.1">
    <property type="nucleotide sequence ID" value="NZ_BAAAHE010000007.1"/>
</dbReference>